<feature type="non-terminal residue" evidence="1">
    <location>
        <position position="1"/>
    </location>
</feature>
<sequence>SDRSQNRKHQEGV</sequence>
<dbReference type="Proteomes" id="UP000008367">
    <property type="component" value="Unassembled WGS sequence"/>
</dbReference>
<accession>A0A454CR74</accession>
<protein>
    <submittedName>
        <fullName evidence="1">Uncharacterized protein</fullName>
    </submittedName>
</protein>
<reference evidence="1 2" key="1">
    <citation type="submission" date="2012-10" db="EMBL/GenBank/DDBJ databases">
        <title>Genome sequence of Vibrio Cholerae HENC-02.</title>
        <authorList>
            <person name="Eppinger M."/>
            <person name="Hasan N.A."/>
            <person name="Sengamalay N."/>
            <person name="Hine E."/>
            <person name="Su Q."/>
            <person name="Daugherty S.C."/>
            <person name="Young S."/>
            <person name="Sadzewicz L."/>
            <person name="Tallon L."/>
            <person name="Cebula T.A."/>
            <person name="Ravel J."/>
            <person name="Colwell R.R."/>
        </authorList>
    </citation>
    <scope>NUCLEOTIDE SEQUENCE [LARGE SCALE GENOMIC DNA]</scope>
    <source>
        <strain evidence="1 2">HENC-02</strain>
    </source>
</reference>
<name>A0A454CR74_VIBHA</name>
<gene>
    <name evidence="1" type="ORF">VCHENC02_5232B</name>
</gene>
<organism evidence="1 2">
    <name type="scientific">Vibrio harveyi</name>
    <name type="common">Beneckea harveyi</name>
    <dbReference type="NCBI Taxonomy" id="669"/>
    <lineage>
        <taxon>Bacteria</taxon>
        <taxon>Pseudomonadati</taxon>
        <taxon>Pseudomonadota</taxon>
        <taxon>Gammaproteobacteria</taxon>
        <taxon>Vibrionales</taxon>
        <taxon>Vibrionaceae</taxon>
        <taxon>Vibrio</taxon>
    </lineage>
</organism>
<proteinExistence type="predicted"/>
<evidence type="ECO:0000313" key="1">
    <source>
        <dbReference type="EMBL" id="EKM28911.1"/>
    </source>
</evidence>
<dbReference type="EMBL" id="AJSR01002326">
    <property type="protein sequence ID" value="EKM28911.1"/>
    <property type="molecule type" value="Genomic_DNA"/>
</dbReference>
<evidence type="ECO:0000313" key="2">
    <source>
        <dbReference type="Proteomes" id="UP000008367"/>
    </source>
</evidence>
<comment type="caution">
    <text evidence="1">The sequence shown here is derived from an EMBL/GenBank/DDBJ whole genome shotgun (WGS) entry which is preliminary data.</text>
</comment>